<keyword evidence="2" id="KW-1185">Reference proteome</keyword>
<dbReference type="AlphaFoldDB" id="G5KFE6"/>
<evidence type="ECO:0000313" key="1">
    <source>
        <dbReference type="EMBL" id="EHJ56816.1"/>
    </source>
</evidence>
<reference evidence="1 2" key="1">
    <citation type="journal article" date="2014" name="Int. J. Syst. Evol. Microbiol.">
        <title>Phylogenomics and the dynamic genome evolution of the genus Streptococcus.</title>
        <authorList>
            <consortium name="The Broad Institute Genome Sequencing Platform"/>
            <person name="Richards V.P."/>
            <person name="Palmer S.R."/>
            <person name="Pavinski Bitar P.D."/>
            <person name="Qin X."/>
            <person name="Weinstock G.M."/>
            <person name="Highlander S.K."/>
            <person name="Town C.D."/>
            <person name="Burne R.A."/>
            <person name="Stanhope M.J."/>
        </authorList>
    </citation>
    <scope>NUCLEOTIDE SEQUENCE [LARGE SCALE GENOMIC DNA]</scope>
    <source>
        <strain evidence="1 2">2285-97</strain>
    </source>
</reference>
<organism evidence="1 2">
    <name type="scientific">Streptococcus urinalis 2285-97</name>
    <dbReference type="NCBI Taxonomy" id="764291"/>
    <lineage>
        <taxon>Bacteria</taxon>
        <taxon>Bacillati</taxon>
        <taxon>Bacillota</taxon>
        <taxon>Bacilli</taxon>
        <taxon>Lactobacillales</taxon>
        <taxon>Streptococcaceae</taxon>
        <taxon>Streptococcus</taxon>
    </lineage>
</organism>
<protein>
    <submittedName>
        <fullName evidence="1">Uncharacterized protein</fullName>
    </submittedName>
</protein>
<comment type="caution">
    <text evidence="1">The sequence shown here is derived from an EMBL/GenBank/DDBJ whole genome shotgun (WGS) entry which is preliminary data.</text>
</comment>
<name>G5KFE6_9STRE</name>
<evidence type="ECO:0000313" key="2">
    <source>
        <dbReference type="Proteomes" id="UP000005388"/>
    </source>
</evidence>
<dbReference type="EMBL" id="AEUZ02000001">
    <property type="protein sequence ID" value="EHJ56816.1"/>
    <property type="molecule type" value="Genomic_DNA"/>
</dbReference>
<dbReference type="STRING" id="764291.STRUR_0990"/>
<accession>G5KFE6</accession>
<gene>
    <name evidence="1" type="ORF">STRUR_0990</name>
</gene>
<proteinExistence type="predicted"/>
<sequence length="70" mass="8226">MQIKKCLKDKKIKGLSKMKRQELDHVLINTLTDKELERFVTVRSYSLTSKGKEVLEHNQSIVEGHPKKKY</sequence>
<dbReference type="Proteomes" id="UP000005388">
    <property type="component" value="Unassembled WGS sequence"/>
</dbReference>